<dbReference type="PANTHER" id="PTHR46586:SF3">
    <property type="entry name" value="ANKYRIN REPEAT-CONTAINING PROTEIN"/>
    <property type="match status" value="1"/>
</dbReference>
<dbReference type="InterPro" id="IPR036770">
    <property type="entry name" value="Ankyrin_rpt-contain_sf"/>
</dbReference>
<evidence type="ECO:0008006" key="4">
    <source>
        <dbReference type="Google" id="ProtNLM"/>
    </source>
</evidence>
<dbReference type="SUPFAM" id="SSF48403">
    <property type="entry name" value="Ankyrin repeat"/>
    <property type="match status" value="1"/>
</dbReference>
<feature type="compositionally biased region" description="Acidic residues" evidence="1">
    <location>
        <begin position="398"/>
        <end position="407"/>
    </location>
</feature>
<feature type="compositionally biased region" description="Acidic residues" evidence="1">
    <location>
        <begin position="351"/>
        <end position="365"/>
    </location>
</feature>
<dbReference type="EMBL" id="MK174290">
    <property type="protein sequence ID" value="QBZ81059.1"/>
    <property type="molecule type" value="Genomic_DNA"/>
</dbReference>
<evidence type="ECO:0000313" key="3">
    <source>
        <dbReference type="Proteomes" id="UP001237152"/>
    </source>
</evidence>
<name>A0A4D6EIM9_9VIRU</name>
<dbReference type="Proteomes" id="UP001237152">
    <property type="component" value="Segment"/>
</dbReference>
<evidence type="ECO:0000256" key="1">
    <source>
        <dbReference type="SAM" id="MobiDB-lite"/>
    </source>
</evidence>
<protein>
    <recommendedName>
        <fullName evidence="4">Ankyrin repeat domain containing protein</fullName>
    </recommendedName>
</protein>
<sequence length="868" mass="94607">MSATDRKRGSAHDGCDPLAPMMPGRKRQRADVDHLDVSPLSSVASDPHKNGETTVVARLKHIPDSVIEAIVDSLDDRDFGACMVASRLFWVCSKARARARLLSKTLTPDEAVLLDDPVRVLDYMRHRRGVRFRPHHLRVAAKHGRTDAVRWLVDHADWHVDDASTIALWLANDGMAPLAVVAESDVDACYETCRYDGPKRPGEPCPSCGPSRVVDQRRTDGTTIRVPLCLCAIGDAAAKRGHRRALDVLLGARGYGHTDFAVLLAAANGHTDMAEYLLDRGNVAVSLGSWWPDDDIVSQTVCRGRVDLALRVFEAGGRACSPEVLARYVPDSAVRWRARALWTDTLKEPDYYGDADTDDEDEEGDRDQQSDDQRNDSDVEDNDTDDPIGDSVDGHMDDDNDDDDDDIQGTNDTLAQMRQKQRHNKTDRQAYAKMRQVLDSGLIAPDKVQHAVDRALVYAVSRGRMALVRLLHEKHGARLTDDGVPAGQRHRGHNHNEPVASAAVNNDVRMLAYMVGRRGTAVVGPDAMDDAARRGALAALTYLADHSDARPSPRALKRAASAGHAATASFLCVRAPDHCRIGPALRRALAGGHNTVTAILLEHASAADVRYALQTALGDDRARLCRALALRGDLGEGDLETPGGDGPVAPTRIALALRQLSKAQGQSIDAFVACVNKWGRETAVAAYANHAVQDSEACNGRIDLLRVLLRLGLGTATHRGMSNAVFNGHVSVMRLLHDHYGDQGPWVGHTFDDAVANGHIKALVFMHDHFAWAWWSADAVDRAAAAGRLNVVRFLYARRSPDRPWCTTAALDGAIRGTHWRVAAFLHAAGARCTPVVIDKALAAKRSCCCLWLTPLMEAIRERSLAAA</sequence>
<organism evidence="2 3">
    <name type="scientific">Pandoravirus celtis</name>
    <dbReference type="NCBI Taxonomy" id="2568002"/>
    <lineage>
        <taxon>Viruses</taxon>
        <taxon>Pandoravirus</taxon>
    </lineage>
</organism>
<dbReference type="PANTHER" id="PTHR46586">
    <property type="entry name" value="ANKYRIN REPEAT-CONTAINING PROTEIN"/>
    <property type="match status" value="1"/>
</dbReference>
<feature type="compositionally biased region" description="Basic and acidic residues" evidence="1">
    <location>
        <begin position="1"/>
        <end position="15"/>
    </location>
</feature>
<reference evidence="2" key="1">
    <citation type="journal article" date="2019" name="Front. Microbiol.">
        <title>Pandoravirus Celtis Illustrates the Microevolution Processes at Work in the Giant Pandoraviridae Genomes.</title>
        <authorList>
            <person name="Legendre M."/>
            <person name="Alempic J.M."/>
            <person name="Philippe N."/>
            <person name="Lartigue A."/>
            <person name="Jeudy S."/>
            <person name="Poirot O."/>
            <person name="Ta N.T."/>
            <person name="Nin S."/>
            <person name="Coute Y."/>
            <person name="Abergel C."/>
            <person name="Claverie J.M."/>
        </authorList>
    </citation>
    <scope>NUCLEOTIDE SEQUENCE</scope>
</reference>
<feature type="compositionally biased region" description="Basic and acidic residues" evidence="1">
    <location>
        <begin position="366"/>
        <end position="377"/>
    </location>
</feature>
<proteinExistence type="predicted"/>
<accession>A0A4D6EIM9</accession>
<feature type="region of interest" description="Disordered" evidence="1">
    <location>
        <begin position="348"/>
        <end position="410"/>
    </location>
</feature>
<dbReference type="InterPro" id="IPR052050">
    <property type="entry name" value="SecEffector_AnkRepeat"/>
</dbReference>
<dbReference type="SUPFAM" id="SSF140860">
    <property type="entry name" value="Pseudo ankyrin repeat-like"/>
    <property type="match status" value="1"/>
</dbReference>
<feature type="compositionally biased region" description="Acidic residues" evidence="1">
    <location>
        <begin position="378"/>
        <end position="388"/>
    </location>
</feature>
<evidence type="ECO:0000313" key="2">
    <source>
        <dbReference type="EMBL" id="QBZ81059.1"/>
    </source>
</evidence>
<dbReference type="Gene3D" id="1.25.40.20">
    <property type="entry name" value="Ankyrin repeat-containing domain"/>
    <property type="match status" value="3"/>
</dbReference>
<feature type="region of interest" description="Disordered" evidence="1">
    <location>
        <begin position="1"/>
        <end position="32"/>
    </location>
</feature>
<gene>
    <name evidence="2" type="ORF">pclt_cds_464</name>
</gene>